<dbReference type="GeneID" id="37061031"/>
<name>A0A317WI88_9EURO</name>
<dbReference type="AlphaFoldDB" id="A0A317WI88"/>
<feature type="region of interest" description="Disordered" evidence="1">
    <location>
        <begin position="1"/>
        <end position="35"/>
    </location>
</feature>
<gene>
    <name evidence="2" type="ORF">BO70DRAFT_232073</name>
</gene>
<keyword evidence="3" id="KW-1185">Reference proteome</keyword>
<evidence type="ECO:0000313" key="3">
    <source>
        <dbReference type="Proteomes" id="UP000247233"/>
    </source>
</evidence>
<dbReference type="Proteomes" id="UP000247233">
    <property type="component" value="Unassembled WGS sequence"/>
</dbReference>
<comment type="caution">
    <text evidence="2">The sequence shown here is derived from an EMBL/GenBank/DDBJ whole genome shotgun (WGS) entry which is preliminary data.</text>
</comment>
<protein>
    <submittedName>
        <fullName evidence="2">Uncharacterized protein</fullName>
    </submittedName>
</protein>
<feature type="compositionally biased region" description="Polar residues" evidence="1">
    <location>
        <begin position="14"/>
        <end position="29"/>
    </location>
</feature>
<reference evidence="2 3" key="1">
    <citation type="submission" date="2016-12" db="EMBL/GenBank/DDBJ databases">
        <title>The genomes of Aspergillus section Nigri reveals drivers in fungal speciation.</title>
        <authorList>
            <consortium name="DOE Joint Genome Institute"/>
            <person name="Vesth T.C."/>
            <person name="Nybo J."/>
            <person name="Theobald S."/>
            <person name="Brandl J."/>
            <person name="Frisvad J.C."/>
            <person name="Nielsen K.F."/>
            <person name="Lyhne E.K."/>
            <person name="Kogle M.E."/>
            <person name="Kuo A."/>
            <person name="Riley R."/>
            <person name="Clum A."/>
            <person name="Nolan M."/>
            <person name="Lipzen A."/>
            <person name="Salamov A."/>
            <person name="Henrissat B."/>
            <person name="Wiebenga A."/>
            <person name="De Vries R.P."/>
            <person name="Grigoriev I.V."/>
            <person name="Mortensen U.H."/>
            <person name="Andersen M.R."/>
            <person name="Baker S.E."/>
        </authorList>
    </citation>
    <scope>NUCLEOTIDE SEQUENCE [LARGE SCALE GENOMIC DNA]</scope>
    <source>
        <strain evidence="2 3">CBS 117.55</strain>
    </source>
</reference>
<sequence length="121" mass="13534">MRQARARPRPAQPSKATSYTQPEPLQQAQARHRPAIRPTRAANIFPYHRSIHPLDPRIRYAASPAPYPSIHSNLSPSPILSSSVPEPFSSQPIYPIDPVVVSSLATRYDPRDSITQNKIHP</sequence>
<dbReference type="EMBL" id="MSFL01000009">
    <property type="protein sequence ID" value="PWY84992.1"/>
    <property type="molecule type" value="Genomic_DNA"/>
</dbReference>
<dbReference type="VEuPathDB" id="FungiDB:BO70DRAFT_232073"/>
<evidence type="ECO:0000256" key="1">
    <source>
        <dbReference type="SAM" id="MobiDB-lite"/>
    </source>
</evidence>
<dbReference type="RefSeq" id="XP_025400334.1">
    <property type="nucleotide sequence ID" value="XM_025538794.1"/>
</dbReference>
<evidence type="ECO:0000313" key="2">
    <source>
        <dbReference type="EMBL" id="PWY84992.1"/>
    </source>
</evidence>
<accession>A0A317WI88</accession>
<proteinExistence type="predicted"/>
<organism evidence="2 3">
    <name type="scientific">Aspergillus heteromorphus CBS 117.55</name>
    <dbReference type="NCBI Taxonomy" id="1448321"/>
    <lineage>
        <taxon>Eukaryota</taxon>
        <taxon>Fungi</taxon>
        <taxon>Dikarya</taxon>
        <taxon>Ascomycota</taxon>
        <taxon>Pezizomycotina</taxon>
        <taxon>Eurotiomycetes</taxon>
        <taxon>Eurotiomycetidae</taxon>
        <taxon>Eurotiales</taxon>
        <taxon>Aspergillaceae</taxon>
        <taxon>Aspergillus</taxon>
        <taxon>Aspergillus subgen. Circumdati</taxon>
    </lineage>
</organism>